<gene>
    <name evidence="2" type="ORF">JCM6292_977</name>
</gene>
<dbReference type="EMBL" id="BAIQ01000007">
    <property type="protein sequence ID" value="GAE14790.1"/>
    <property type="molecule type" value="Genomic_DNA"/>
</dbReference>
<evidence type="ECO:0000313" key="2">
    <source>
        <dbReference type="EMBL" id="GAE14790.1"/>
    </source>
</evidence>
<dbReference type="AlphaFoldDB" id="W4P4W0"/>
<dbReference type="Proteomes" id="UP000018861">
    <property type="component" value="Unassembled WGS sequence"/>
</dbReference>
<feature type="transmembrane region" description="Helical" evidence="1">
    <location>
        <begin position="102"/>
        <end position="121"/>
    </location>
</feature>
<feature type="transmembrane region" description="Helical" evidence="1">
    <location>
        <begin position="69"/>
        <end position="90"/>
    </location>
</feature>
<keyword evidence="1" id="KW-1133">Transmembrane helix</keyword>
<keyword evidence="1" id="KW-0812">Transmembrane</keyword>
<feature type="transmembrane region" description="Helical" evidence="1">
    <location>
        <begin position="31"/>
        <end position="49"/>
    </location>
</feature>
<name>W4P4W0_9BACE</name>
<comment type="caution">
    <text evidence="2">The sequence shown here is derived from an EMBL/GenBank/DDBJ whole genome shotgun (WGS) entry which is preliminary data.</text>
</comment>
<accession>W4P4W0</accession>
<protein>
    <submittedName>
        <fullName evidence="2">Lipoteichoic acid synthase LtaS Type IVb</fullName>
    </submittedName>
</protein>
<evidence type="ECO:0000313" key="3">
    <source>
        <dbReference type="Proteomes" id="UP000018861"/>
    </source>
</evidence>
<sequence length="130" mass="14826">MYFRTYFTSIPWDSYFLAGNLADFSDSVLSSLRWSDLLFPLSTVLFFVLIRGQKLGDRLKENLSRSLKFLAVCIGAPAFVLGVIFAFYGGYKKLTRLCLLTIRHAVLQSIPYPVLCITSIYRIKQSIPLK</sequence>
<organism evidence="2 3">
    <name type="scientific">Bacteroides pyogenes JCM 6292</name>
    <dbReference type="NCBI Taxonomy" id="1235809"/>
    <lineage>
        <taxon>Bacteria</taxon>
        <taxon>Pseudomonadati</taxon>
        <taxon>Bacteroidota</taxon>
        <taxon>Bacteroidia</taxon>
        <taxon>Bacteroidales</taxon>
        <taxon>Bacteroidaceae</taxon>
        <taxon>Bacteroides</taxon>
    </lineage>
</organism>
<proteinExistence type="predicted"/>
<reference evidence="2 3" key="1">
    <citation type="journal article" date="2014" name="Genome Announc.">
        <title>Draft Genome Sequences of Three Strains of Bacteroides pyogenes Isolated from a Cat and Swine.</title>
        <authorList>
            <person name="Sakamoto M."/>
            <person name="Oshima K."/>
            <person name="Suda W."/>
            <person name="Kitamura K."/>
            <person name="Iida T."/>
            <person name="Hattori M."/>
            <person name="Ohkuma M."/>
        </authorList>
    </citation>
    <scope>NUCLEOTIDE SEQUENCE [LARGE SCALE GENOMIC DNA]</scope>
    <source>
        <strain evidence="2 3">JCM 6292</strain>
    </source>
</reference>
<keyword evidence="1" id="KW-0472">Membrane</keyword>
<evidence type="ECO:0000256" key="1">
    <source>
        <dbReference type="SAM" id="Phobius"/>
    </source>
</evidence>